<comment type="caution">
    <text evidence="3">The sequence shown here is derived from an EMBL/GenBank/DDBJ whole genome shotgun (WGS) entry which is preliminary data.</text>
</comment>
<dbReference type="PROSITE" id="PS51257">
    <property type="entry name" value="PROKAR_LIPOPROTEIN"/>
    <property type="match status" value="1"/>
</dbReference>
<gene>
    <name evidence="3" type="ORF">JYU34_004833</name>
</gene>
<keyword evidence="2" id="KW-0472">Membrane</keyword>
<dbReference type="Proteomes" id="UP000823941">
    <property type="component" value="Chromosome 7"/>
</dbReference>
<evidence type="ECO:0000313" key="3">
    <source>
        <dbReference type="EMBL" id="KAG7308977.1"/>
    </source>
</evidence>
<proteinExistence type="predicted"/>
<evidence type="ECO:0000256" key="1">
    <source>
        <dbReference type="SAM" id="MobiDB-lite"/>
    </source>
</evidence>
<feature type="compositionally biased region" description="Polar residues" evidence="1">
    <location>
        <begin position="63"/>
        <end position="73"/>
    </location>
</feature>
<sequence length="100" mass="11212">MQFSREILQALAGAVTALTACLLILRQRRGYVLFAAVPYKLAAVESSPQSPQPAAHQLRPNLPKTSKMQLSRSEQPKFKKDPELELDDNTIFPYPCIDEN</sequence>
<accession>A0ABQ7QV96</accession>
<keyword evidence="4" id="KW-1185">Reference proteome</keyword>
<evidence type="ECO:0000313" key="4">
    <source>
        <dbReference type="Proteomes" id="UP000823941"/>
    </source>
</evidence>
<organism evidence="3 4">
    <name type="scientific">Plutella xylostella</name>
    <name type="common">Diamondback moth</name>
    <name type="synonym">Plutella maculipennis</name>
    <dbReference type="NCBI Taxonomy" id="51655"/>
    <lineage>
        <taxon>Eukaryota</taxon>
        <taxon>Metazoa</taxon>
        <taxon>Ecdysozoa</taxon>
        <taxon>Arthropoda</taxon>
        <taxon>Hexapoda</taxon>
        <taxon>Insecta</taxon>
        <taxon>Pterygota</taxon>
        <taxon>Neoptera</taxon>
        <taxon>Endopterygota</taxon>
        <taxon>Lepidoptera</taxon>
        <taxon>Glossata</taxon>
        <taxon>Ditrysia</taxon>
        <taxon>Yponomeutoidea</taxon>
        <taxon>Plutellidae</taxon>
        <taxon>Plutella</taxon>
    </lineage>
</organism>
<feature type="transmembrane region" description="Helical" evidence="2">
    <location>
        <begin position="6"/>
        <end position="25"/>
    </location>
</feature>
<protein>
    <submittedName>
        <fullName evidence="3">Uncharacterized protein</fullName>
    </submittedName>
</protein>
<evidence type="ECO:0000256" key="2">
    <source>
        <dbReference type="SAM" id="Phobius"/>
    </source>
</evidence>
<keyword evidence="2" id="KW-1133">Transmembrane helix</keyword>
<reference evidence="3 4" key="1">
    <citation type="submission" date="2021-06" db="EMBL/GenBank/DDBJ databases">
        <title>A haploid diamondback moth (Plutella xylostella L.) genome assembly resolves 31 chromosomes and identifies a diamide resistance mutation.</title>
        <authorList>
            <person name="Ward C.M."/>
            <person name="Perry K.D."/>
            <person name="Baker G."/>
            <person name="Powis K."/>
            <person name="Heckel D.G."/>
            <person name="Baxter S.W."/>
        </authorList>
    </citation>
    <scope>NUCLEOTIDE SEQUENCE [LARGE SCALE GENOMIC DNA]</scope>
    <source>
        <strain evidence="3 4">LV</strain>
        <tissue evidence="3">Single pupa</tissue>
    </source>
</reference>
<dbReference type="EMBL" id="JAHIBW010000007">
    <property type="protein sequence ID" value="KAG7308977.1"/>
    <property type="molecule type" value="Genomic_DNA"/>
</dbReference>
<name>A0ABQ7QV96_PLUXY</name>
<feature type="compositionally biased region" description="Basic and acidic residues" evidence="1">
    <location>
        <begin position="74"/>
        <end position="83"/>
    </location>
</feature>
<feature type="region of interest" description="Disordered" evidence="1">
    <location>
        <begin position="45"/>
        <end position="100"/>
    </location>
</feature>
<keyword evidence="2" id="KW-0812">Transmembrane</keyword>